<evidence type="ECO:0000256" key="1">
    <source>
        <dbReference type="ARBA" id="ARBA00022630"/>
    </source>
</evidence>
<keyword evidence="3" id="KW-0560">Oxidoreductase</keyword>
<keyword evidence="7" id="KW-1185">Reference proteome</keyword>
<feature type="domain" description="FAD-binding" evidence="5">
    <location>
        <begin position="7"/>
        <end position="176"/>
    </location>
</feature>
<evidence type="ECO:0000256" key="3">
    <source>
        <dbReference type="ARBA" id="ARBA00023002"/>
    </source>
</evidence>
<dbReference type="EMBL" id="JAGMUV010000014">
    <property type="protein sequence ID" value="KAH7134304.1"/>
    <property type="molecule type" value="Genomic_DNA"/>
</dbReference>
<protein>
    <submittedName>
        <fullName evidence="6">Salicylate hydroxylase</fullName>
    </submittedName>
</protein>
<name>A0A9P9E839_9HYPO</name>
<dbReference type="Gene3D" id="3.50.50.60">
    <property type="entry name" value="FAD/NAD(P)-binding domain"/>
    <property type="match status" value="1"/>
</dbReference>
<dbReference type="PANTHER" id="PTHR46972:SF1">
    <property type="entry name" value="FAD DEPENDENT OXIDOREDUCTASE DOMAIN-CONTAINING PROTEIN"/>
    <property type="match status" value="1"/>
</dbReference>
<dbReference type="GO" id="GO:0071949">
    <property type="term" value="F:FAD binding"/>
    <property type="evidence" value="ECO:0007669"/>
    <property type="project" value="InterPro"/>
</dbReference>
<evidence type="ECO:0000313" key="7">
    <source>
        <dbReference type="Proteomes" id="UP000738349"/>
    </source>
</evidence>
<evidence type="ECO:0000259" key="5">
    <source>
        <dbReference type="Pfam" id="PF01494"/>
    </source>
</evidence>
<sequence>MPFQPRIAIVGGGPSGLALSLLLKQQGIHSTIYELRDKMTPQELAKPSGMLDLHEESGLKVMRECGLWDDFQAAVGDCSEACRVLDVKGTVLHTDNGELASRPEISRHALASILFNNLPSDYIKWNHKITAVRDSRNATTGATEITLDLGENGTATYDFVVGADGAWSRVRKMLTEVKPQYTGVVYVTSTVRNASTNFPHLVELNGSGALFALGGGNGILTHRGPQDSIRVYAAVSTPEENWAEVAGLQGKTAAEVKTTLLSDDKLFGKWAPELQELLATACDEDTKDNGGPADILPLYKLHIGEGWEHRTGATLIGDAAHLIPPWAGEGVNLALADSLDLAHALGGVFDAEDASAWHEAIDPRIREFERAMLARAGEKADETEKNQEMLLSENGAEKLANMFKMFVEMAANGGLPEGH</sequence>
<dbReference type="PRINTS" id="PR00420">
    <property type="entry name" value="RNGMNOXGNASE"/>
</dbReference>
<feature type="domain" description="FAD-binding" evidence="5">
    <location>
        <begin position="315"/>
        <end position="373"/>
    </location>
</feature>
<dbReference type="Proteomes" id="UP000738349">
    <property type="component" value="Unassembled WGS sequence"/>
</dbReference>
<evidence type="ECO:0000313" key="6">
    <source>
        <dbReference type="EMBL" id="KAH7134304.1"/>
    </source>
</evidence>
<proteinExistence type="predicted"/>
<dbReference type="GO" id="GO:0004497">
    <property type="term" value="F:monooxygenase activity"/>
    <property type="evidence" value="ECO:0007669"/>
    <property type="project" value="UniProtKB-KW"/>
</dbReference>
<reference evidence="6" key="1">
    <citation type="journal article" date="2021" name="Nat. Commun.">
        <title>Genetic determinants of endophytism in the Arabidopsis root mycobiome.</title>
        <authorList>
            <person name="Mesny F."/>
            <person name="Miyauchi S."/>
            <person name="Thiergart T."/>
            <person name="Pickel B."/>
            <person name="Atanasova L."/>
            <person name="Karlsson M."/>
            <person name="Huettel B."/>
            <person name="Barry K.W."/>
            <person name="Haridas S."/>
            <person name="Chen C."/>
            <person name="Bauer D."/>
            <person name="Andreopoulos W."/>
            <person name="Pangilinan J."/>
            <person name="LaButti K."/>
            <person name="Riley R."/>
            <person name="Lipzen A."/>
            <person name="Clum A."/>
            <person name="Drula E."/>
            <person name="Henrissat B."/>
            <person name="Kohler A."/>
            <person name="Grigoriev I.V."/>
            <person name="Martin F.M."/>
            <person name="Hacquard S."/>
        </authorList>
    </citation>
    <scope>NUCLEOTIDE SEQUENCE</scope>
    <source>
        <strain evidence="6">MPI-CAGE-AT-0147</strain>
    </source>
</reference>
<dbReference type="InterPro" id="IPR036188">
    <property type="entry name" value="FAD/NAD-bd_sf"/>
</dbReference>
<evidence type="ECO:0000256" key="2">
    <source>
        <dbReference type="ARBA" id="ARBA00022827"/>
    </source>
</evidence>
<keyword evidence="4" id="KW-0503">Monooxygenase</keyword>
<gene>
    <name evidence="6" type="ORF">EDB81DRAFT_803591</name>
</gene>
<dbReference type="OrthoDB" id="655030at2759"/>
<dbReference type="AlphaFoldDB" id="A0A9P9E839"/>
<dbReference type="Pfam" id="PF01494">
    <property type="entry name" value="FAD_binding_3"/>
    <property type="match status" value="2"/>
</dbReference>
<dbReference type="PANTHER" id="PTHR46972">
    <property type="entry name" value="MONOOXYGENASE ASQM-RELATED"/>
    <property type="match status" value="1"/>
</dbReference>
<organism evidence="6 7">
    <name type="scientific">Dactylonectria macrodidyma</name>
    <dbReference type="NCBI Taxonomy" id="307937"/>
    <lineage>
        <taxon>Eukaryota</taxon>
        <taxon>Fungi</taxon>
        <taxon>Dikarya</taxon>
        <taxon>Ascomycota</taxon>
        <taxon>Pezizomycotina</taxon>
        <taxon>Sordariomycetes</taxon>
        <taxon>Hypocreomycetidae</taxon>
        <taxon>Hypocreales</taxon>
        <taxon>Nectriaceae</taxon>
        <taxon>Dactylonectria</taxon>
    </lineage>
</organism>
<keyword evidence="2" id="KW-0274">FAD</keyword>
<dbReference type="SUPFAM" id="SSF51905">
    <property type="entry name" value="FAD/NAD(P)-binding domain"/>
    <property type="match status" value="1"/>
</dbReference>
<evidence type="ECO:0000256" key="4">
    <source>
        <dbReference type="ARBA" id="ARBA00023033"/>
    </source>
</evidence>
<accession>A0A9P9E839</accession>
<keyword evidence="1" id="KW-0285">Flavoprotein</keyword>
<dbReference type="InterPro" id="IPR002938">
    <property type="entry name" value="FAD-bd"/>
</dbReference>
<comment type="caution">
    <text evidence="6">The sequence shown here is derived from an EMBL/GenBank/DDBJ whole genome shotgun (WGS) entry which is preliminary data.</text>
</comment>